<dbReference type="AlphaFoldDB" id="A0A926IC96"/>
<dbReference type="InterPro" id="IPR029056">
    <property type="entry name" value="Ribokinase-like"/>
</dbReference>
<keyword evidence="5" id="KW-1185">Reference proteome</keyword>
<dbReference type="Gene3D" id="3.40.1190.20">
    <property type="match status" value="1"/>
</dbReference>
<sequence length="322" mass="35298">MKKIACIGMVAVDIITSPAPALPPIGQCKRVETTKMYVGGNAANSALDLAKLGVPVRLSCRIGGDSLGRFVHSEFDRYGVNTQSVTIDENAETSTSIVCLDPVEKNRRCLLSTQSNDFFTTEDISDELIAASDIIFLTGVCQLKAFDGDQLAQFAKRVHDLGKFVAMDVLWDLDDVWLPKIQESLPYVDLFMPSFDEVEKMIHKTDPYEMIKMLRTLGPQNVIIKLGRHGIIVMEGDEEPYRMPAWDVPNIIDTTGAGDAFCAGTLTGLAKGMKLSDATSLGQAVSAFCIQDYGTYAGVQSLEQVFYAMNSGDMRPYSAYMD</sequence>
<dbReference type="Proteomes" id="UP000660861">
    <property type="component" value="Unassembled WGS sequence"/>
</dbReference>
<dbReference type="EMBL" id="JACRTC010000005">
    <property type="protein sequence ID" value="MBC8570885.1"/>
    <property type="molecule type" value="Genomic_DNA"/>
</dbReference>
<dbReference type="PANTHER" id="PTHR10584">
    <property type="entry name" value="SUGAR KINASE"/>
    <property type="match status" value="1"/>
</dbReference>
<dbReference type="RefSeq" id="WP_262397977.1">
    <property type="nucleotide sequence ID" value="NZ_JACRTC010000005.1"/>
</dbReference>
<organism evidence="4 5">
    <name type="scientific">Zongyangia hominis</name>
    <dbReference type="NCBI Taxonomy" id="2763677"/>
    <lineage>
        <taxon>Bacteria</taxon>
        <taxon>Bacillati</taxon>
        <taxon>Bacillota</taxon>
        <taxon>Clostridia</taxon>
        <taxon>Eubacteriales</taxon>
        <taxon>Oscillospiraceae</taxon>
        <taxon>Zongyangia</taxon>
    </lineage>
</organism>
<protein>
    <submittedName>
        <fullName evidence="4">Carbohydrate kinase family protein</fullName>
    </submittedName>
</protein>
<dbReference type="GO" id="GO:0016301">
    <property type="term" value="F:kinase activity"/>
    <property type="evidence" value="ECO:0007669"/>
    <property type="project" value="UniProtKB-KW"/>
</dbReference>
<proteinExistence type="predicted"/>
<keyword evidence="2 4" id="KW-0418">Kinase</keyword>
<dbReference type="Pfam" id="PF00294">
    <property type="entry name" value="PfkB"/>
    <property type="match status" value="1"/>
</dbReference>
<evidence type="ECO:0000313" key="5">
    <source>
        <dbReference type="Proteomes" id="UP000660861"/>
    </source>
</evidence>
<comment type="caution">
    <text evidence="4">The sequence shown here is derived from an EMBL/GenBank/DDBJ whole genome shotgun (WGS) entry which is preliminary data.</text>
</comment>
<dbReference type="PANTHER" id="PTHR10584:SF166">
    <property type="entry name" value="RIBOKINASE"/>
    <property type="match status" value="1"/>
</dbReference>
<evidence type="ECO:0000313" key="4">
    <source>
        <dbReference type="EMBL" id="MBC8570885.1"/>
    </source>
</evidence>
<gene>
    <name evidence="4" type="ORF">H8709_08605</name>
</gene>
<accession>A0A926IC96</accession>
<name>A0A926IC96_9FIRM</name>
<evidence type="ECO:0000259" key="3">
    <source>
        <dbReference type="Pfam" id="PF00294"/>
    </source>
</evidence>
<evidence type="ECO:0000256" key="2">
    <source>
        <dbReference type="ARBA" id="ARBA00022777"/>
    </source>
</evidence>
<keyword evidence="1" id="KW-0808">Transferase</keyword>
<dbReference type="SUPFAM" id="SSF53613">
    <property type="entry name" value="Ribokinase-like"/>
    <property type="match status" value="1"/>
</dbReference>
<dbReference type="InterPro" id="IPR011611">
    <property type="entry name" value="PfkB_dom"/>
</dbReference>
<evidence type="ECO:0000256" key="1">
    <source>
        <dbReference type="ARBA" id="ARBA00022679"/>
    </source>
</evidence>
<dbReference type="GO" id="GO:0005829">
    <property type="term" value="C:cytosol"/>
    <property type="evidence" value="ECO:0007669"/>
    <property type="project" value="TreeGrafter"/>
</dbReference>
<feature type="domain" description="Carbohydrate kinase PfkB" evidence="3">
    <location>
        <begin position="1"/>
        <end position="299"/>
    </location>
</feature>
<reference evidence="4" key="1">
    <citation type="submission" date="2020-08" db="EMBL/GenBank/DDBJ databases">
        <title>Genome public.</title>
        <authorList>
            <person name="Liu C."/>
            <person name="Sun Q."/>
        </authorList>
    </citation>
    <scope>NUCLEOTIDE SEQUENCE</scope>
    <source>
        <strain evidence="4">NSJ-54</strain>
    </source>
</reference>